<evidence type="ECO:0000313" key="2">
    <source>
        <dbReference type="EMBL" id="OMI38627.1"/>
    </source>
</evidence>
<sequence length="291" mass="31364">MTADNPALQGPDPQGPAARPRPAPRRETARRPAPRRATAPRPAPHRVTVRRALPAALVLALAAAGTACDAMSNEPERYSQACGIVVDGSGSAVDAKTGFDAEAKLTARLDTFLKDRKCRKTSFAPITKVSMASKCQVSPLDLDPDGSKTSDRDHTRKALRTVALSSAIKLLKCAKKQEPGSDVLGGLSRIALTKPSGGDASFDVLVVSDFDQGDPDFRLGRQDLSTEASREKTADGFLKSHGTPELSGADIYPVGYGMKYHTDTSRYEQFNAFWTEVLEGRMKAHVHTDYR</sequence>
<keyword evidence="3" id="KW-1185">Reference proteome</keyword>
<proteinExistence type="predicted"/>
<reference evidence="2 3" key="1">
    <citation type="submission" date="2013-05" db="EMBL/GenBank/DDBJ databases">
        <title>Genome sequence of Streptomyces sparsogenes DSM 40356.</title>
        <authorList>
            <person name="Coyne S."/>
            <person name="Seebeck F.P."/>
        </authorList>
    </citation>
    <scope>NUCLEOTIDE SEQUENCE [LARGE SCALE GENOMIC DNA]</scope>
    <source>
        <strain evidence="2 3">DSM 40356</strain>
    </source>
</reference>
<dbReference type="RefSeq" id="WP_065961671.1">
    <property type="nucleotide sequence ID" value="NZ_ASQP01000216.1"/>
</dbReference>
<comment type="caution">
    <text evidence="2">The sequence shown here is derived from an EMBL/GenBank/DDBJ whole genome shotgun (WGS) entry which is preliminary data.</text>
</comment>
<name>A0A1R1SK80_9ACTN</name>
<protein>
    <submittedName>
        <fullName evidence="2">Uncharacterized protein</fullName>
    </submittedName>
</protein>
<dbReference type="GeneID" id="96743561"/>
<feature type="region of interest" description="Disordered" evidence="1">
    <location>
        <begin position="1"/>
        <end position="45"/>
    </location>
</feature>
<evidence type="ECO:0000313" key="3">
    <source>
        <dbReference type="Proteomes" id="UP000186168"/>
    </source>
</evidence>
<dbReference type="AlphaFoldDB" id="A0A1R1SK80"/>
<dbReference type="Proteomes" id="UP000186168">
    <property type="component" value="Unassembled WGS sequence"/>
</dbReference>
<accession>A0A1R1SK80</accession>
<dbReference type="EMBL" id="ASQP01000216">
    <property type="protein sequence ID" value="OMI38627.1"/>
    <property type="molecule type" value="Genomic_DNA"/>
</dbReference>
<dbReference type="STRING" id="67365.GCA_001704635_05999"/>
<organism evidence="2 3">
    <name type="scientific">Streptomyces sparsogenes DSM 40356</name>
    <dbReference type="NCBI Taxonomy" id="1331668"/>
    <lineage>
        <taxon>Bacteria</taxon>
        <taxon>Bacillati</taxon>
        <taxon>Actinomycetota</taxon>
        <taxon>Actinomycetes</taxon>
        <taxon>Kitasatosporales</taxon>
        <taxon>Streptomycetaceae</taxon>
        <taxon>Streptomyces</taxon>
    </lineage>
</organism>
<gene>
    <name evidence="2" type="ORF">SPAR_15071</name>
</gene>
<evidence type="ECO:0000256" key="1">
    <source>
        <dbReference type="SAM" id="MobiDB-lite"/>
    </source>
</evidence>